<dbReference type="AlphaFoldDB" id="A0A8H3LNB9"/>
<evidence type="ECO:0000313" key="3">
    <source>
        <dbReference type="EMBL" id="GES88890.1"/>
    </source>
</evidence>
<proteinExistence type="predicted"/>
<dbReference type="OrthoDB" id="2436027at2759"/>
<reference evidence="3" key="1">
    <citation type="submission" date="2019-10" db="EMBL/GenBank/DDBJ databases">
        <title>Conservation and host-specific expression of non-tandemly repeated heterogenous ribosome RNA gene in arbuscular mycorrhizal fungi.</title>
        <authorList>
            <person name="Maeda T."/>
            <person name="Kobayashi Y."/>
            <person name="Nakagawa T."/>
            <person name="Ezawa T."/>
            <person name="Yamaguchi K."/>
            <person name="Bino T."/>
            <person name="Nishimoto Y."/>
            <person name="Shigenobu S."/>
            <person name="Kawaguchi M."/>
        </authorList>
    </citation>
    <scope>NUCLEOTIDE SEQUENCE</scope>
    <source>
        <strain evidence="3">HR1</strain>
    </source>
</reference>
<accession>A0A8H3LNB9</accession>
<keyword evidence="1" id="KW-0175">Coiled coil</keyword>
<comment type="caution">
    <text evidence="3">The sequence shown here is derived from an EMBL/GenBank/DDBJ whole genome shotgun (WGS) entry which is preliminary data.</text>
</comment>
<dbReference type="Proteomes" id="UP000615446">
    <property type="component" value="Unassembled WGS sequence"/>
</dbReference>
<feature type="compositionally biased region" description="Polar residues" evidence="2">
    <location>
        <begin position="221"/>
        <end position="232"/>
    </location>
</feature>
<evidence type="ECO:0000313" key="4">
    <source>
        <dbReference type="Proteomes" id="UP000615446"/>
    </source>
</evidence>
<evidence type="ECO:0000256" key="2">
    <source>
        <dbReference type="SAM" id="MobiDB-lite"/>
    </source>
</evidence>
<feature type="region of interest" description="Disordered" evidence="2">
    <location>
        <begin position="219"/>
        <end position="249"/>
    </location>
</feature>
<gene>
    <name evidence="3" type="ORF">RCL2_001581300</name>
</gene>
<protein>
    <submittedName>
        <fullName evidence="3">Uncharacterized protein</fullName>
    </submittedName>
</protein>
<evidence type="ECO:0000256" key="1">
    <source>
        <dbReference type="SAM" id="Coils"/>
    </source>
</evidence>
<dbReference type="EMBL" id="BLAL01000182">
    <property type="protein sequence ID" value="GES88890.1"/>
    <property type="molecule type" value="Genomic_DNA"/>
</dbReference>
<name>A0A8H3LNB9_9GLOM</name>
<organism evidence="3 4">
    <name type="scientific">Rhizophagus clarus</name>
    <dbReference type="NCBI Taxonomy" id="94130"/>
    <lineage>
        <taxon>Eukaryota</taxon>
        <taxon>Fungi</taxon>
        <taxon>Fungi incertae sedis</taxon>
        <taxon>Mucoromycota</taxon>
        <taxon>Glomeromycotina</taxon>
        <taxon>Glomeromycetes</taxon>
        <taxon>Glomerales</taxon>
        <taxon>Glomeraceae</taxon>
        <taxon>Rhizophagus</taxon>
    </lineage>
</organism>
<feature type="coiled-coil region" evidence="1">
    <location>
        <begin position="97"/>
        <end position="124"/>
    </location>
</feature>
<feature type="coiled-coil region" evidence="1">
    <location>
        <begin position="171"/>
        <end position="198"/>
    </location>
</feature>
<sequence length="267" mass="29897">MFNVHTLKNIEDRGAVGGLLGKQIPPGQQLGSIRELEFEKALCGSIKTASDIANDYKDLQDVCLKQKKDLVLVQANANKKISQLNATNTRLRSSEQLSRSKRKADELEGKLENLELEQVFYDLNINGGILEELGKQEDLKLPDWIDESLKSFVYVLGLENKVKKIEKKIAKEDLLEVLQKALLERNSLIQEAKRKESTNACLAEQIQKTSSEYEVHGGTRSCLSASDQNEPLSVSKPEKDNDITSPELIRPQRDFSILPITAGHKVT</sequence>